<dbReference type="GO" id="GO:0005886">
    <property type="term" value="C:plasma membrane"/>
    <property type="evidence" value="ECO:0007669"/>
    <property type="project" value="UniProtKB-SubCell"/>
</dbReference>
<evidence type="ECO:0000259" key="7">
    <source>
        <dbReference type="Pfam" id="PF00361"/>
    </source>
</evidence>
<sequence>MVVLGLSISFAAALKLVFIVADSGAQKYWLGGWGDQRYEFVVGIQITVDHLNTLLLAAVTGIALLTAVYTRRLVDTELAGRQRYFYALFSLLVTGLLGITITGDIFNLYVFMEIAALSSYALIAYGRGRAYMAAFNYLIMGTMGACLYLLGVGFVFAKTGTLNIDDVSAFIPALGQSQALFVGFVLILLGAWAKMAFFPFHGWLPNAYAYAPTASAVILAPLATKVAVYTMFRIMFTLYFTVYSIDDINDSPIRSVALYLSTFAIVVASFFSLTQTNLKKLASYFVLSEIGYMVGGAWLANK</sequence>
<feature type="transmembrane region" description="Helical" evidence="6">
    <location>
        <begin position="83"/>
        <end position="102"/>
    </location>
</feature>
<comment type="subcellular location">
    <subcellularLocation>
        <location evidence="1">Cell membrane</location>
        <topology evidence="1">Multi-pass membrane protein</topology>
    </subcellularLocation>
</comment>
<evidence type="ECO:0000256" key="2">
    <source>
        <dbReference type="ARBA" id="ARBA00022475"/>
    </source>
</evidence>
<reference evidence="8" key="1">
    <citation type="submission" date="2018-05" db="EMBL/GenBank/DDBJ databases">
        <authorList>
            <person name="Lanie J.A."/>
            <person name="Ng W.-L."/>
            <person name="Kazmierczak K.M."/>
            <person name="Andrzejewski T.M."/>
            <person name="Davidsen T.M."/>
            <person name="Wayne K.J."/>
            <person name="Tettelin H."/>
            <person name="Glass J.I."/>
            <person name="Rusch D."/>
            <person name="Podicherti R."/>
            <person name="Tsui H.-C.T."/>
            <person name="Winkler M.E."/>
        </authorList>
    </citation>
    <scope>NUCLEOTIDE SEQUENCE</scope>
</reference>
<dbReference type="AlphaFoldDB" id="A0A382HEA9"/>
<feature type="transmembrane region" description="Helical" evidence="6">
    <location>
        <begin position="281"/>
        <end position="300"/>
    </location>
</feature>
<evidence type="ECO:0000313" key="8">
    <source>
        <dbReference type="EMBL" id="SVB85492.1"/>
    </source>
</evidence>
<protein>
    <recommendedName>
        <fullName evidence="7">NADH:quinone oxidoreductase/Mrp antiporter transmembrane domain-containing protein</fullName>
    </recommendedName>
</protein>
<feature type="transmembrane region" description="Helical" evidence="6">
    <location>
        <begin position="51"/>
        <end position="71"/>
    </location>
</feature>
<feature type="transmembrane region" description="Helical" evidence="6">
    <location>
        <begin position="169"/>
        <end position="191"/>
    </location>
</feature>
<dbReference type="InterPro" id="IPR050586">
    <property type="entry name" value="CPA3_Na-H_Antiporter_D"/>
</dbReference>
<feature type="non-terminal residue" evidence="8">
    <location>
        <position position="302"/>
    </location>
</feature>
<evidence type="ECO:0000256" key="5">
    <source>
        <dbReference type="ARBA" id="ARBA00023136"/>
    </source>
</evidence>
<feature type="transmembrane region" description="Helical" evidence="6">
    <location>
        <begin position="257"/>
        <end position="275"/>
    </location>
</feature>
<evidence type="ECO:0000256" key="3">
    <source>
        <dbReference type="ARBA" id="ARBA00022692"/>
    </source>
</evidence>
<evidence type="ECO:0000256" key="1">
    <source>
        <dbReference type="ARBA" id="ARBA00004651"/>
    </source>
</evidence>
<accession>A0A382HEA9</accession>
<keyword evidence="2" id="KW-1003">Cell membrane</keyword>
<dbReference type="Pfam" id="PF00361">
    <property type="entry name" value="Proton_antipo_M"/>
    <property type="match status" value="1"/>
</dbReference>
<evidence type="ECO:0000256" key="6">
    <source>
        <dbReference type="SAM" id="Phobius"/>
    </source>
</evidence>
<feature type="domain" description="NADH:quinone oxidoreductase/Mrp antiporter transmembrane" evidence="7">
    <location>
        <begin position="103"/>
        <end position="298"/>
    </location>
</feature>
<gene>
    <name evidence="8" type="ORF">METZ01_LOCUS238346</name>
</gene>
<evidence type="ECO:0000256" key="4">
    <source>
        <dbReference type="ARBA" id="ARBA00022989"/>
    </source>
</evidence>
<feature type="transmembrane region" description="Helical" evidence="6">
    <location>
        <begin position="108"/>
        <end position="125"/>
    </location>
</feature>
<feature type="transmembrane region" description="Helical" evidence="6">
    <location>
        <begin position="137"/>
        <end position="157"/>
    </location>
</feature>
<dbReference type="PANTHER" id="PTHR42703:SF1">
    <property type="entry name" value="NA(+)_H(+) ANTIPORTER SUBUNIT D1"/>
    <property type="match status" value="1"/>
</dbReference>
<name>A0A382HEA9_9ZZZZ</name>
<dbReference type="InterPro" id="IPR001750">
    <property type="entry name" value="ND/Mrp_TM"/>
</dbReference>
<dbReference type="EMBL" id="UINC01060706">
    <property type="protein sequence ID" value="SVB85492.1"/>
    <property type="molecule type" value="Genomic_DNA"/>
</dbReference>
<feature type="transmembrane region" description="Helical" evidence="6">
    <location>
        <begin position="226"/>
        <end position="245"/>
    </location>
</feature>
<keyword evidence="4 6" id="KW-1133">Transmembrane helix</keyword>
<organism evidence="8">
    <name type="scientific">marine metagenome</name>
    <dbReference type="NCBI Taxonomy" id="408172"/>
    <lineage>
        <taxon>unclassified sequences</taxon>
        <taxon>metagenomes</taxon>
        <taxon>ecological metagenomes</taxon>
    </lineage>
</organism>
<proteinExistence type="predicted"/>
<keyword evidence="5 6" id="KW-0472">Membrane</keyword>
<dbReference type="PANTHER" id="PTHR42703">
    <property type="entry name" value="NADH DEHYDROGENASE"/>
    <property type="match status" value="1"/>
</dbReference>
<keyword evidence="3 6" id="KW-0812">Transmembrane</keyword>